<dbReference type="EMBL" id="JAUUTY010000002">
    <property type="protein sequence ID" value="KAK1677591.1"/>
    <property type="molecule type" value="Genomic_DNA"/>
</dbReference>
<evidence type="ECO:0000313" key="5">
    <source>
        <dbReference type="EMBL" id="KAK1677591.1"/>
    </source>
</evidence>
<dbReference type="Pfam" id="PF00078">
    <property type="entry name" value="RVT_1"/>
    <property type="match status" value="1"/>
</dbReference>
<feature type="region of interest" description="Disordered" evidence="1">
    <location>
        <begin position="54"/>
        <end position="80"/>
    </location>
</feature>
<feature type="region of interest" description="Disordered" evidence="1">
    <location>
        <begin position="956"/>
        <end position="978"/>
    </location>
</feature>
<dbReference type="InterPro" id="IPR053134">
    <property type="entry name" value="RNA-dir_DNA_polymerase"/>
</dbReference>
<dbReference type="SUPFAM" id="SSF56672">
    <property type="entry name" value="DNA/RNA polymerases"/>
    <property type="match status" value="1"/>
</dbReference>
<reference evidence="5" key="1">
    <citation type="submission" date="2023-07" db="EMBL/GenBank/DDBJ databases">
        <title>A chromosome-level genome assembly of Lolium multiflorum.</title>
        <authorList>
            <person name="Chen Y."/>
            <person name="Copetti D."/>
            <person name="Kolliker R."/>
            <person name="Studer B."/>
        </authorList>
    </citation>
    <scope>NUCLEOTIDE SEQUENCE</scope>
    <source>
        <strain evidence="5">02402/16</strain>
        <tissue evidence="5">Leaf</tissue>
    </source>
</reference>
<feature type="region of interest" description="Disordered" evidence="1">
    <location>
        <begin position="1"/>
        <end position="27"/>
    </location>
</feature>
<keyword evidence="2" id="KW-1133">Transmembrane helix</keyword>
<keyword evidence="2" id="KW-0812">Transmembrane</keyword>
<gene>
    <name evidence="5" type="ORF">QYE76_038439</name>
</gene>
<dbReference type="InterPro" id="IPR043502">
    <property type="entry name" value="DNA/RNA_pol_sf"/>
</dbReference>
<dbReference type="InterPro" id="IPR005162">
    <property type="entry name" value="Retrotrans_gag_dom"/>
</dbReference>
<feature type="compositionally biased region" description="Basic and acidic residues" evidence="1">
    <location>
        <begin position="1"/>
        <end position="13"/>
    </location>
</feature>
<dbReference type="Pfam" id="PF03732">
    <property type="entry name" value="Retrotrans_gag"/>
    <property type="match status" value="1"/>
</dbReference>
<dbReference type="PANTHER" id="PTHR24559:SF444">
    <property type="entry name" value="REVERSE TRANSCRIPTASE DOMAIN-CONTAINING PROTEIN"/>
    <property type="match status" value="1"/>
</dbReference>
<dbReference type="CDD" id="cd01647">
    <property type="entry name" value="RT_LTR"/>
    <property type="match status" value="1"/>
</dbReference>
<evidence type="ECO:0000256" key="1">
    <source>
        <dbReference type="SAM" id="MobiDB-lite"/>
    </source>
</evidence>
<comment type="caution">
    <text evidence="5">The sequence shown here is derived from an EMBL/GenBank/DDBJ whole genome shotgun (WGS) entry which is preliminary data.</text>
</comment>
<sequence>MTEGAKRGSREEPLWAQTTGGAAQGLAAPPCWGGPLSPPFLRVLLRPENLSREGSSRRVTAASAGRRTPERKELSGGQESAGKFLPEGEIDAIAIVIERDIISIIIIIISTIYTAITTAAPRHRCSNSGISMNEVRKKLFTISLSGKAAHWYKLLKNGDSIDWEDIVPLFYSKFYPPSEIHKDRNRIYNFWPHDGESIAQAWGRLKSLMLKCPIHELPGNVIIDNFYARLSFQDKTLLDTSCSGSFTRKNEEFKRDLLDRIQENTEGWENDKDRESDCKKEKILTRFAGEPYEFNFSKFTKTPYKVDLPSNDFKMEQCASIVLVPNNPLQQHLENSESEAFRKERDELEEIFRRQPILKHDLPVEDLGTTPPPKEDPVFDLKPLPDNLKYAHIDDKKIYPVIISSKLSEIEEERLLEILKKHRGAIGYTLDDLKGISPSICQHAINMEDDAKLVVEHQRRLIPKMKEVVRNEVLKLLEAGIIYPIADSRWVSPVHCVPKKGGMTVPNDNDELIPQRIVVGYRMCIDFRKGNKVTKKDHYPLPFIDQMLERLSKNTHFCFLDGYSGFSQIAVKAKDQEKTTFTCPYGTYAYRRMPFGLCNAPATFQRCMSAIFHGFCESIVERCEETNLVLNWEKCHFMVNEGIVLGHKISERGIEVDRAKVEAIEKMPYPRDVKDRKGADNPVADNLSRLENIAYDPVPVNDSFPNEQLAVIKIHHVFVGNSKDSFFEDVVNPYMNELKMHPKELQLVDGELQIKDVQGPKEKGAWKTGWRSWNKRFSTTRRWGCDLSGLLTFDPESIEPAPSMACDEPRPSAVQHQFQRLKALLSSSIETLVENPEEIKSVLDEIKDHLPVSLQVKLWPVVTLSVYGSRVKLARQRIDRCHAQLPLKADIADKCQRLNEKKAALDAKTDTSVSTAELEALRKELEALEERVRATKQLIHDKEALIARSQEEADGLKAQRAMGEIHAAQTAGDGQGRR</sequence>
<keyword evidence="6" id="KW-1185">Reference proteome</keyword>
<name>A0AAD8T9N3_LOLMU</name>
<dbReference type="PANTHER" id="PTHR24559">
    <property type="entry name" value="TRANSPOSON TY3-I GAG-POL POLYPROTEIN"/>
    <property type="match status" value="1"/>
</dbReference>
<evidence type="ECO:0000259" key="4">
    <source>
        <dbReference type="Pfam" id="PF03732"/>
    </source>
</evidence>
<dbReference type="Gene3D" id="3.10.10.10">
    <property type="entry name" value="HIV Type 1 Reverse Transcriptase, subunit A, domain 1"/>
    <property type="match status" value="1"/>
</dbReference>
<proteinExistence type="predicted"/>
<evidence type="ECO:0000313" key="6">
    <source>
        <dbReference type="Proteomes" id="UP001231189"/>
    </source>
</evidence>
<dbReference type="Gene3D" id="3.30.70.270">
    <property type="match status" value="2"/>
</dbReference>
<keyword evidence="2" id="KW-0472">Membrane</keyword>
<dbReference type="InterPro" id="IPR043128">
    <property type="entry name" value="Rev_trsase/Diguanyl_cyclase"/>
</dbReference>
<evidence type="ECO:0008006" key="7">
    <source>
        <dbReference type="Google" id="ProtNLM"/>
    </source>
</evidence>
<dbReference type="AlphaFoldDB" id="A0AAD8T9N3"/>
<feature type="domain" description="Reverse transcriptase" evidence="3">
    <location>
        <begin position="519"/>
        <end position="614"/>
    </location>
</feature>
<protein>
    <recommendedName>
        <fullName evidence="7">Reverse transcriptase domain-containing protein</fullName>
    </recommendedName>
</protein>
<accession>A0AAD8T9N3</accession>
<dbReference type="InterPro" id="IPR000477">
    <property type="entry name" value="RT_dom"/>
</dbReference>
<feature type="transmembrane region" description="Helical" evidence="2">
    <location>
        <begin position="101"/>
        <end position="120"/>
    </location>
</feature>
<evidence type="ECO:0000259" key="3">
    <source>
        <dbReference type="Pfam" id="PF00078"/>
    </source>
</evidence>
<feature type="compositionally biased region" description="Low complexity" evidence="1">
    <location>
        <begin position="16"/>
        <end position="27"/>
    </location>
</feature>
<dbReference type="Proteomes" id="UP001231189">
    <property type="component" value="Unassembled WGS sequence"/>
</dbReference>
<evidence type="ECO:0000256" key="2">
    <source>
        <dbReference type="SAM" id="Phobius"/>
    </source>
</evidence>
<feature type="domain" description="Retrotransposon gag" evidence="4">
    <location>
        <begin position="138"/>
        <end position="228"/>
    </location>
</feature>
<organism evidence="5 6">
    <name type="scientific">Lolium multiflorum</name>
    <name type="common">Italian ryegrass</name>
    <name type="synonym">Lolium perenne subsp. multiflorum</name>
    <dbReference type="NCBI Taxonomy" id="4521"/>
    <lineage>
        <taxon>Eukaryota</taxon>
        <taxon>Viridiplantae</taxon>
        <taxon>Streptophyta</taxon>
        <taxon>Embryophyta</taxon>
        <taxon>Tracheophyta</taxon>
        <taxon>Spermatophyta</taxon>
        <taxon>Magnoliopsida</taxon>
        <taxon>Liliopsida</taxon>
        <taxon>Poales</taxon>
        <taxon>Poaceae</taxon>
        <taxon>BOP clade</taxon>
        <taxon>Pooideae</taxon>
        <taxon>Poodae</taxon>
        <taxon>Poeae</taxon>
        <taxon>Poeae Chloroplast Group 2 (Poeae type)</taxon>
        <taxon>Loliodinae</taxon>
        <taxon>Loliinae</taxon>
        <taxon>Lolium</taxon>
    </lineage>
</organism>